<name>A0ABP9UPU2_9BACT</name>
<dbReference type="InterPro" id="IPR036249">
    <property type="entry name" value="Thioredoxin-like_sf"/>
</dbReference>
<comment type="caution">
    <text evidence="3">The sequence shown here is derived from an EMBL/GenBank/DDBJ whole genome shotgun (WGS) entry which is preliminary data.</text>
</comment>
<dbReference type="SUPFAM" id="SSF52833">
    <property type="entry name" value="Thioredoxin-like"/>
    <property type="match status" value="1"/>
</dbReference>
<protein>
    <recommendedName>
        <fullName evidence="2">Thioredoxin domain-containing protein</fullName>
    </recommendedName>
</protein>
<dbReference type="Proteomes" id="UP001476282">
    <property type="component" value="Unassembled WGS sequence"/>
</dbReference>
<keyword evidence="4" id="KW-1185">Reference proteome</keyword>
<dbReference type="PROSITE" id="PS51352">
    <property type="entry name" value="THIOREDOXIN_2"/>
    <property type="match status" value="1"/>
</dbReference>
<evidence type="ECO:0000313" key="4">
    <source>
        <dbReference type="Proteomes" id="UP001476282"/>
    </source>
</evidence>
<dbReference type="PANTHER" id="PTHR43640">
    <property type="entry name" value="OS07G0260300 PROTEIN"/>
    <property type="match status" value="1"/>
</dbReference>
<accession>A0ABP9UPU2</accession>
<dbReference type="InterPro" id="IPR013766">
    <property type="entry name" value="Thioredoxin_domain"/>
</dbReference>
<dbReference type="PANTHER" id="PTHR43640:SF1">
    <property type="entry name" value="THIOREDOXIN-DEPENDENT PEROXIREDOXIN"/>
    <property type="match status" value="1"/>
</dbReference>
<dbReference type="Gene3D" id="3.40.30.10">
    <property type="entry name" value="Glutaredoxin"/>
    <property type="match status" value="1"/>
</dbReference>
<dbReference type="InterPro" id="IPR047262">
    <property type="entry name" value="PRX-like1"/>
</dbReference>
<feature type="domain" description="Thioredoxin" evidence="2">
    <location>
        <begin position="10"/>
        <end position="165"/>
    </location>
</feature>
<evidence type="ECO:0000313" key="3">
    <source>
        <dbReference type="EMBL" id="GAA5483566.1"/>
    </source>
</evidence>
<dbReference type="Pfam" id="PF00578">
    <property type="entry name" value="AhpC-TSA"/>
    <property type="match status" value="1"/>
</dbReference>
<dbReference type="RefSeq" id="WP_353567676.1">
    <property type="nucleotide sequence ID" value="NZ_BAABRI010000015.1"/>
</dbReference>
<dbReference type="InterPro" id="IPR000866">
    <property type="entry name" value="AhpC/TSA"/>
</dbReference>
<feature type="region of interest" description="Disordered" evidence="1">
    <location>
        <begin position="1"/>
        <end position="25"/>
    </location>
</feature>
<reference evidence="3 4" key="1">
    <citation type="submission" date="2024-02" db="EMBL/GenBank/DDBJ databases">
        <title>Haloferula sargassicola NBRC 104335.</title>
        <authorList>
            <person name="Ichikawa N."/>
            <person name="Katano-Makiyama Y."/>
            <person name="Hidaka K."/>
        </authorList>
    </citation>
    <scope>NUCLEOTIDE SEQUENCE [LARGE SCALE GENOMIC DNA]</scope>
    <source>
        <strain evidence="3 4">NBRC 104335</strain>
    </source>
</reference>
<gene>
    <name evidence="3" type="ORF">Hsar01_02800</name>
</gene>
<evidence type="ECO:0000259" key="2">
    <source>
        <dbReference type="PROSITE" id="PS51352"/>
    </source>
</evidence>
<organism evidence="3 4">
    <name type="scientific">Haloferula sargassicola</name>
    <dbReference type="NCBI Taxonomy" id="490096"/>
    <lineage>
        <taxon>Bacteria</taxon>
        <taxon>Pseudomonadati</taxon>
        <taxon>Verrucomicrobiota</taxon>
        <taxon>Verrucomicrobiia</taxon>
        <taxon>Verrucomicrobiales</taxon>
        <taxon>Verrucomicrobiaceae</taxon>
        <taxon>Haloferula</taxon>
    </lineage>
</organism>
<evidence type="ECO:0000256" key="1">
    <source>
        <dbReference type="SAM" id="MobiDB-lite"/>
    </source>
</evidence>
<proteinExistence type="predicted"/>
<dbReference type="CDD" id="cd02969">
    <property type="entry name" value="PRX_like1"/>
    <property type="match status" value="1"/>
</dbReference>
<dbReference type="EMBL" id="BAABRI010000015">
    <property type="protein sequence ID" value="GAA5483566.1"/>
    <property type="molecule type" value="Genomic_DNA"/>
</dbReference>
<sequence length="193" mass="20572">MAETPSTFMLKPGDPAPSFELPDPQGKRHAWNEVAGPRGTLVVFACNHCPYVILIADTLGKLAAEWKTKGLGVVAISSNDIENYPQDAPAHMAAFAAEHGWGFPYLHDDSQDVAKAFGAACTPDFFLFDGNGELFYAGQFDDSRPRNGTQPDGGDLASAVEVMLAGSPAPAEVRPSTGCNIKWKPGNEPAYFG</sequence>